<dbReference type="AlphaFoldDB" id="A0A1D8UYX8"/>
<evidence type="ECO:0000256" key="2">
    <source>
        <dbReference type="ARBA" id="ARBA00022578"/>
    </source>
</evidence>
<dbReference type="PROSITE" id="PS50531">
    <property type="entry name" value="HTH_IS21"/>
    <property type="match status" value="1"/>
</dbReference>
<proteinExistence type="inferred from homology"/>
<protein>
    <submittedName>
        <fullName evidence="5">Transposase</fullName>
    </submittedName>
</protein>
<dbReference type="RefSeq" id="WP_070404337.1">
    <property type="nucleotide sequence ID" value="NZ_BJVW01000027.1"/>
</dbReference>
<accession>A0A1D8UYX8</accession>
<dbReference type="InterPro" id="IPR054353">
    <property type="entry name" value="IstA-like_C"/>
</dbReference>
<dbReference type="Proteomes" id="UP000179145">
    <property type="component" value="Plasmid pKB14400_5"/>
</dbReference>
<evidence type="ECO:0000313" key="5">
    <source>
        <dbReference type="EMBL" id="AOX18908.1"/>
    </source>
</evidence>
<dbReference type="InterPro" id="IPR017894">
    <property type="entry name" value="HTH_IS21_transposase_type"/>
</dbReference>
<keyword evidence="6" id="KW-1185">Reference proteome</keyword>
<dbReference type="EMBL" id="CP014679">
    <property type="protein sequence ID" value="AOX18908.1"/>
    <property type="molecule type" value="Genomic_DNA"/>
</dbReference>
<organism evidence="5 6">
    <name type="scientific">Kozakia baliensis</name>
    <dbReference type="NCBI Taxonomy" id="153496"/>
    <lineage>
        <taxon>Bacteria</taxon>
        <taxon>Pseudomonadati</taxon>
        <taxon>Pseudomonadota</taxon>
        <taxon>Alphaproteobacteria</taxon>
        <taxon>Acetobacterales</taxon>
        <taxon>Acetobacteraceae</taxon>
        <taxon>Kozakia</taxon>
    </lineage>
</organism>
<keyword evidence="3" id="KW-0238">DNA-binding</keyword>
<dbReference type="PANTHER" id="PTHR35004:SF7">
    <property type="entry name" value="INTEGRASE PROTEIN"/>
    <property type="match status" value="1"/>
</dbReference>
<dbReference type="NCBIfam" id="NF033546">
    <property type="entry name" value="transpos_IS21"/>
    <property type="match status" value="1"/>
</dbReference>
<reference evidence="5 6" key="1">
    <citation type="journal article" date="2016" name="Microb. Cell Fact.">
        <title>Dissection of exopolysaccharide biosynthesis in Kozakia baliensis.</title>
        <authorList>
            <person name="Brandt J.U."/>
            <person name="Jakob F."/>
            <person name="Behr J."/>
            <person name="Geissler A.J."/>
            <person name="Vogel R.F."/>
        </authorList>
    </citation>
    <scope>NUCLEOTIDE SEQUENCE [LARGE SCALE GENOMIC DNA]</scope>
    <source>
        <strain evidence="5 6">DSM 14400</strain>
        <plasmid evidence="6">Plasmid pkb14400_5 sequence</plasmid>
    </source>
</reference>
<dbReference type="GO" id="GO:0003677">
    <property type="term" value="F:DNA binding"/>
    <property type="evidence" value="ECO:0007669"/>
    <property type="project" value="UniProtKB-KW"/>
</dbReference>
<comment type="similarity">
    <text evidence="1">Belongs to the transposase IS21/IS408/IS1162 family.</text>
</comment>
<dbReference type="OrthoDB" id="2065409at2"/>
<evidence type="ECO:0000256" key="4">
    <source>
        <dbReference type="ARBA" id="ARBA00023172"/>
    </source>
</evidence>
<keyword evidence="5" id="KW-0614">Plasmid</keyword>
<evidence type="ECO:0000256" key="3">
    <source>
        <dbReference type="ARBA" id="ARBA00023125"/>
    </source>
</evidence>
<dbReference type="GO" id="GO:0006310">
    <property type="term" value="P:DNA recombination"/>
    <property type="evidence" value="ECO:0007669"/>
    <property type="project" value="UniProtKB-KW"/>
</dbReference>
<evidence type="ECO:0000256" key="1">
    <source>
        <dbReference type="ARBA" id="ARBA00009277"/>
    </source>
</evidence>
<dbReference type="PANTHER" id="PTHR35004">
    <property type="entry name" value="TRANSPOSASE RV3428C-RELATED"/>
    <property type="match status" value="1"/>
</dbReference>
<dbReference type="KEGG" id="kba:A0U89_16610"/>
<dbReference type="GO" id="GO:0032196">
    <property type="term" value="P:transposition"/>
    <property type="evidence" value="ECO:0007669"/>
    <property type="project" value="UniProtKB-KW"/>
</dbReference>
<name>A0A1D8UYX8_9PROT</name>
<keyword evidence="4" id="KW-0233">DNA recombination</keyword>
<gene>
    <name evidence="5" type="ORF">A0U89_16610</name>
</gene>
<keyword evidence="2" id="KW-0815">Transposition</keyword>
<dbReference type="Pfam" id="PF22483">
    <property type="entry name" value="Mu-transpos_C_2"/>
    <property type="match status" value="1"/>
</dbReference>
<evidence type="ECO:0000313" key="6">
    <source>
        <dbReference type="Proteomes" id="UP000179145"/>
    </source>
</evidence>
<sequence>MALLSVIRRWHFREHVSIRSIARRTGLSRNTIRKYLRSDLVEPAFKVPERASKLDPFAERLAAWLRTEARKSRKQKRNGRQFHADLVSLGYDGSYRRVAAFVRAWREDFHRQQQTSGRGVFVPLMFDPGDAFQFDWSEEHAVIGHERIKLQVAHIKLCHSRAFLVRAYLLQTHEMLFDAHNHGFRVLGGVPRRGIYDNMKTAVDKVGRGKERQINTRFLAMTSHYLFEPEFCNPASGWEKGQVEKNVQDARHRFWQPMPQAESLEALNIWLEARCLALWEEIPHGAEPGTIADVWRQETDSLMPVNRVFDGFVDHTKRVSPTCLVHFERNRYSVPASFANRPVGLRVYPDRIVVVAEGAVLCEHRRIIDRAHHQHGHTVYDWRHYLAVIQRKPGALRNGAPFAELPDALRQMQRHLQGKPDGDREMVEVLSLVLHHDEQAVLVAVEMALEAGAPTKTHILNLLHRLTDGKTTHGSPIEAPQALMLAHEPKADVARYDRLRPEQSLGQPQGQEGRHAS</sequence>
<geneLocation type="plasmid" evidence="6">
    <name>pkb14400_5 sequence</name>
</geneLocation>